<dbReference type="OrthoDB" id="315351at2157"/>
<dbReference type="RefSeq" id="WP_092635718.1">
    <property type="nucleotide sequence ID" value="NZ_FNQT01000005.1"/>
</dbReference>
<dbReference type="InterPro" id="IPR055990">
    <property type="entry name" value="DUF7568"/>
</dbReference>
<reference evidence="1 2" key="1">
    <citation type="submission" date="2016-10" db="EMBL/GenBank/DDBJ databases">
        <authorList>
            <person name="de Groot N.N."/>
        </authorList>
    </citation>
    <scope>NUCLEOTIDE SEQUENCE [LARGE SCALE GENOMIC DNA]</scope>
    <source>
        <strain evidence="1 2">CGMCC 1.8712</strain>
    </source>
</reference>
<gene>
    <name evidence="1" type="ORF">SAMN04488065_2729</name>
</gene>
<proteinExistence type="predicted"/>
<dbReference type="EMBL" id="FNQT01000005">
    <property type="protein sequence ID" value="SEA33555.1"/>
    <property type="molecule type" value="Genomic_DNA"/>
</dbReference>
<dbReference type="Proteomes" id="UP000236755">
    <property type="component" value="Unassembled WGS sequence"/>
</dbReference>
<name>A0A1H4AC40_9EURY</name>
<evidence type="ECO:0000313" key="2">
    <source>
        <dbReference type="Proteomes" id="UP000236755"/>
    </source>
</evidence>
<accession>A0A1H4AC40</accession>
<organism evidence="1 2">
    <name type="scientific">Haloplanus vescus</name>
    <dbReference type="NCBI Taxonomy" id="555874"/>
    <lineage>
        <taxon>Archaea</taxon>
        <taxon>Methanobacteriati</taxon>
        <taxon>Methanobacteriota</taxon>
        <taxon>Stenosarchaea group</taxon>
        <taxon>Halobacteria</taxon>
        <taxon>Halobacteriales</taxon>
        <taxon>Haloferacaceae</taxon>
        <taxon>Haloplanus</taxon>
    </lineage>
</organism>
<dbReference type="STRING" id="555874.SAMN04488065_2729"/>
<evidence type="ECO:0000313" key="1">
    <source>
        <dbReference type="EMBL" id="SEA33555.1"/>
    </source>
</evidence>
<keyword evidence="2" id="KW-1185">Reference proteome</keyword>
<evidence type="ECO:0008006" key="3">
    <source>
        <dbReference type="Google" id="ProtNLM"/>
    </source>
</evidence>
<protein>
    <recommendedName>
        <fullName evidence="3">Small CPxCG-related zinc finger protein</fullName>
    </recommendedName>
</protein>
<sequence length="121" mass="13947">MTRLTNWTRESRTPTLAYRNIETDARAVLHRAPDSYVHKWRAAILVDGYPVWSRGFATKDASSLRDELEKRPEPDLRCPECPNNEVVVGQKSADGAKIQRWFECRECGYESRSAIVYGSER</sequence>
<dbReference type="Pfam" id="PF24452">
    <property type="entry name" value="DUF7568"/>
    <property type="match status" value="1"/>
</dbReference>
<dbReference type="AlphaFoldDB" id="A0A1H4AC40"/>